<keyword evidence="1" id="KW-0472">Membrane</keyword>
<sequence length="151" mass="17354">MCSRSHYCLYTSSLPSRIVFLMLTNLLFAIPVATGTTARVWSEVIFPNRVMPERDGVGVRIYHDSYNLDDYEDQIYEPISQDQILRKEGPFNRHQAVHARHGGGTRVDVDVRDEEMPAQHTPQSTRTTLARLMPSVRRRNVGSDDYELDMV</sequence>
<organism evidence="2 3">
    <name type="scientific">Aureobasidium melanogenum</name>
    <name type="common">Aureobasidium pullulans var. melanogenum</name>
    <dbReference type="NCBI Taxonomy" id="46634"/>
    <lineage>
        <taxon>Eukaryota</taxon>
        <taxon>Fungi</taxon>
        <taxon>Dikarya</taxon>
        <taxon>Ascomycota</taxon>
        <taxon>Pezizomycotina</taxon>
        <taxon>Dothideomycetes</taxon>
        <taxon>Dothideomycetidae</taxon>
        <taxon>Dothideales</taxon>
        <taxon>Saccotheciaceae</taxon>
        <taxon>Aureobasidium</taxon>
    </lineage>
</organism>
<accession>A0A9P8JNJ9</accession>
<proteinExistence type="predicted"/>
<feature type="transmembrane region" description="Helical" evidence="1">
    <location>
        <begin position="18"/>
        <end position="41"/>
    </location>
</feature>
<dbReference type="Proteomes" id="UP000729357">
    <property type="component" value="Unassembled WGS sequence"/>
</dbReference>
<evidence type="ECO:0000313" key="2">
    <source>
        <dbReference type="EMBL" id="KAG9969225.1"/>
    </source>
</evidence>
<feature type="non-terminal residue" evidence="2">
    <location>
        <position position="1"/>
    </location>
</feature>
<keyword evidence="3" id="KW-1185">Reference proteome</keyword>
<protein>
    <submittedName>
        <fullName evidence="2">Uncharacterized protein</fullName>
    </submittedName>
</protein>
<reference evidence="2" key="2">
    <citation type="submission" date="2021-08" db="EMBL/GenBank/DDBJ databases">
        <authorList>
            <person name="Gostincar C."/>
            <person name="Sun X."/>
            <person name="Song Z."/>
            <person name="Gunde-Cimerman N."/>
        </authorList>
    </citation>
    <scope>NUCLEOTIDE SEQUENCE</scope>
    <source>
        <strain evidence="2">EXF-9298</strain>
    </source>
</reference>
<keyword evidence="1" id="KW-0812">Transmembrane</keyword>
<reference evidence="2" key="1">
    <citation type="journal article" date="2021" name="J Fungi (Basel)">
        <title>Virulence traits and population genomics of the black yeast Aureobasidium melanogenum.</title>
        <authorList>
            <person name="Cernosa A."/>
            <person name="Sun X."/>
            <person name="Gostincar C."/>
            <person name="Fang C."/>
            <person name="Gunde-Cimerman N."/>
            <person name="Song Z."/>
        </authorList>
    </citation>
    <scope>NUCLEOTIDE SEQUENCE</scope>
    <source>
        <strain evidence="2">EXF-9298</strain>
    </source>
</reference>
<evidence type="ECO:0000313" key="3">
    <source>
        <dbReference type="Proteomes" id="UP000729357"/>
    </source>
</evidence>
<keyword evidence="1" id="KW-1133">Transmembrane helix</keyword>
<gene>
    <name evidence="2" type="ORF">KCU98_g15224</name>
</gene>
<evidence type="ECO:0000256" key="1">
    <source>
        <dbReference type="SAM" id="Phobius"/>
    </source>
</evidence>
<name>A0A9P8JNJ9_AURME</name>
<comment type="caution">
    <text evidence="2">The sequence shown here is derived from an EMBL/GenBank/DDBJ whole genome shotgun (WGS) entry which is preliminary data.</text>
</comment>
<dbReference type="EMBL" id="JAHFXS010003178">
    <property type="protein sequence ID" value="KAG9969225.1"/>
    <property type="molecule type" value="Genomic_DNA"/>
</dbReference>
<dbReference type="AlphaFoldDB" id="A0A9P8JNJ9"/>